<dbReference type="PANTHER" id="PTHR32309:SF13">
    <property type="entry name" value="FERRIC ENTEROBACTIN TRANSPORT PROTEIN FEPE"/>
    <property type="match status" value="1"/>
</dbReference>
<dbReference type="EMBL" id="CP027806">
    <property type="protein sequence ID" value="AXI99733.1"/>
    <property type="molecule type" value="Genomic_DNA"/>
</dbReference>
<dbReference type="GO" id="GO:0004713">
    <property type="term" value="F:protein tyrosine kinase activity"/>
    <property type="evidence" value="ECO:0007669"/>
    <property type="project" value="TreeGrafter"/>
</dbReference>
<dbReference type="AlphaFoldDB" id="A0A345UGY2"/>
<dbReference type="KEGG" id="cprv:CYPRO_0447"/>
<dbReference type="Pfam" id="PF13807">
    <property type="entry name" value="GNVR"/>
    <property type="match status" value="1"/>
</dbReference>
<keyword evidence="4 6" id="KW-1133">Transmembrane helix</keyword>
<evidence type="ECO:0000256" key="2">
    <source>
        <dbReference type="ARBA" id="ARBA00022475"/>
    </source>
</evidence>
<feature type="transmembrane region" description="Helical" evidence="6">
    <location>
        <begin position="356"/>
        <end position="376"/>
    </location>
</feature>
<dbReference type="InterPro" id="IPR050445">
    <property type="entry name" value="Bact_polysacc_biosynth/exp"/>
</dbReference>
<dbReference type="InterPro" id="IPR003856">
    <property type="entry name" value="LPS_length_determ_N"/>
</dbReference>
<dbReference type="InterPro" id="IPR032807">
    <property type="entry name" value="GNVR"/>
</dbReference>
<evidence type="ECO:0000256" key="3">
    <source>
        <dbReference type="ARBA" id="ARBA00022692"/>
    </source>
</evidence>
<dbReference type="PANTHER" id="PTHR32309">
    <property type="entry name" value="TYROSINE-PROTEIN KINASE"/>
    <property type="match status" value="1"/>
</dbReference>
<keyword evidence="3 6" id="KW-0812">Transmembrane</keyword>
<dbReference type="Pfam" id="PF02706">
    <property type="entry name" value="Wzz"/>
    <property type="match status" value="1"/>
</dbReference>
<protein>
    <submittedName>
        <fullName evidence="9">Uncharacterized protein involved in exopolysaccharide biosynthesis</fullName>
    </submittedName>
</protein>
<dbReference type="RefSeq" id="WP_114983075.1">
    <property type="nucleotide sequence ID" value="NZ_CP027806.1"/>
</dbReference>
<keyword evidence="2" id="KW-1003">Cell membrane</keyword>
<evidence type="ECO:0000256" key="1">
    <source>
        <dbReference type="ARBA" id="ARBA00004651"/>
    </source>
</evidence>
<accession>A0A345UGY2</accession>
<dbReference type="GO" id="GO:0005886">
    <property type="term" value="C:plasma membrane"/>
    <property type="evidence" value="ECO:0007669"/>
    <property type="project" value="UniProtKB-SubCell"/>
</dbReference>
<keyword evidence="5 6" id="KW-0472">Membrane</keyword>
<dbReference type="OrthoDB" id="1524741at2"/>
<evidence type="ECO:0000259" key="7">
    <source>
        <dbReference type="Pfam" id="PF02706"/>
    </source>
</evidence>
<keyword evidence="10" id="KW-1185">Reference proteome</keyword>
<evidence type="ECO:0000313" key="9">
    <source>
        <dbReference type="EMBL" id="AXI99733.1"/>
    </source>
</evidence>
<sequence length="406" mass="46547">MNQPEEPKSINLLDLLLSLVQEKWFIIKTVFAVTFLSLVISLVWPETFKSESTILPVSQSGGPSLGGLAGLAGNLLPLSFSGESINTEALGIILNSRTLRKRVIEEFDLMEVYGHKVIEQTLRTLDNNTRINYVREGGFGFNPITAIELSVTDREPERAQAMTAFYVSFLDSVATRLNEANNIDRFRVIEKRYLQNLAELEEAELRFKAFQEEHGLIDIEQQSAVLVQSMASVASQIMELDIEINLLRTRVEPGNPELNSLIRTRTELQRALNDLNLQGDRQFGDQARFLPGFSEIPDLGLQYMRLYRDMIIQGKIYETIFPQYVQQQMLVESPRRNIQVIDVAHLPTYKDGPKRAFIVIGGFFFSLFISLFIVLFRGYSKGLEKYNKEDYERLNQIKAELFRFRK</sequence>
<comment type="subcellular location">
    <subcellularLocation>
        <location evidence="1">Cell membrane</location>
        <topology evidence="1">Multi-pass membrane protein</topology>
    </subcellularLocation>
</comment>
<gene>
    <name evidence="9" type="ORF">CYPRO_0447</name>
</gene>
<dbReference type="Proteomes" id="UP000254808">
    <property type="component" value="Chromosome"/>
</dbReference>
<name>A0A345UGY2_9BACT</name>
<feature type="domain" description="Tyrosine-protein kinase G-rich" evidence="8">
    <location>
        <begin position="302"/>
        <end position="377"/>
    </location>
</feature>
<organism evidence="9 10">
    <name type="scientific">Cyclonatronum proteinivorum</name>
    <dbReference type="NCBI Taxonomy" id="1457365"/>
    <lineage>
        <taxon>Bacteria</taxon>
        <taxon>Pseudomonadati</taxon>
        <taxon>Balneolota</taxon>
        <taxon>Balneolia</taxon>
        <taxon>Balneolales</taxon>
        <taxon>Cyclonatronaceae</taxon>
        <taxon>Cyclonatronum</taxon>
    </lineage>
</organism>
<evidence type="ECO:0000256" key="4">
    <source>
        <dbReference type="ARBA" id="ARBA00022989"/>
    </source>
</evidence>
<evidence type="ECO:0000256" key="6">
    <source>
        <dbReference type="SAM" id="Phobius"/>
    </source>
</evidence>
<feature type="domain" description="Polysaccharide chain length determinant N-terminal" evidence="7">
    <location>
        <begin position="9"/>
        <end position="106"/>
    </location>
</feature>
<reference evidence="9 10" key="1">
    <citation type="submission" date="2018-03" db="EMBL/GenBank/DDBJ databases">
        <title>Phenotypic and genomic properties of Cyclonatronum proteinivorum gen. nov., sp. nov., a haloalkaliphilic bacteroidete from soda lakes possessing Na+-translocating rhodopsin.</title>
        <authorList>
            <person name="Toshchakov S.V."/>
            <person name="Korzhenkov A."/>
            <person name="Samarov N.I."/>
            <person name="Kublanov I.V."/>
            <person name="Muntyan M.S."/>
            <person name="Sorokin D.Y."/>
        </authorList>
    </citation>
    <scope>NUCLEOTIDE SEQUENCE [LARGE SCALE GENOMIC DNA]</scope>
    <source>
        <strain evidence="9 10">Omega</strain>
    </source>
</reference>
<evidence type="ECO:0000259" key="8">
    <source>
        <dbReference type="Pfam" id="PF13807"/>
    </source>
</evidence>
<evidence type="ECO:0000256" key="5">
    <source>
        <dbReference type="ARBA" id="ARBA00023136"/>
    </source>
</evidence>
<proteinExistence type="predicted"/>
<evidence type="ECO:0000313" key="10">
    <source>
        <dbReference type="Proteomes" id="UP000254808"/>
    </source>
</evidence>